<dbReference type="Proteomes" id="UP000433577">
    <property type="component" value="Chromosome 1"/>
</dbReference>
<gene>
    <name evidence="1" type="ORF">FAZ98_10445</name>
</gene>
<sequence length="119" mass="13197">MISENFLNDSFSIFTDAAVEATAHGALIRSEPLLHQMNRAFLVTRGVREIMKITRANLIRETVYATGANDGLEPPLDRASIEALLGLGVAVTEMFEESLEDTASWADREANNDQMEVQR</sequence>
<keyword evidence="2" id="KW-1185">Reference proteome</keyword>
<dbReference type="AlphaFoldDB" id="A0A7Z2GIJ7"/>
<evidence type="ECO:0000313" key="2">
    <source>
        <dbReference type="Proteomes" id="UP000433577"/>
    </source>
</evidence>
<proteinExistence type="predicted"/>
<name>A0A7Z2GIJ7_9BURK</name>
<organism evidence="1 2">
    <name type="scientific">Paraburkholderia acidisoli</name>
    <dbReference type="NCBI Taxonomy" id="2571748"/>
    <lineage>
        <taxon>Bacteria</taxon>
        <taxon>Pseudomonadati</taxon>
        <taxon>Pseudomonadota</taxon>
        <taxon>Betaproteobacteria</taxon>
        <taxon>Burkholderiales</taxon>
        <taxon>Burkholderiaceae</taxon>
        <taxon>Paraburkholderia</taxon>
    </lineage>
</organism>
<dbReference type="RefSeq" id="WP_158951145.1">
    <property type="nucleotide sequence ID" value="NZ_CP046913.1"/>
</dbReference>
<dbReference type="EMBL" id="CP046913">
    <property type="protein sequence ID" value="QGZ62114.1"/>
    <property type="molecule type" value="Genomic_DNA"/>
</dbReference>
<dbReference type="KEGG" id="pacs:FAZ98_10445"/>
<accession>A0A7Z2GIJ7</accession>
<protein>
    <submittedName>
        <fullName evidence="1">Uncharacterized protein</fullName>
    </submittedName>
</protein>
<dbReference type="OrthoDB" id="9840023at2"/>
<evidence type="ECO:0000313" key="1">
    <source>
        <dbReference type="EMBL" id="QGZ62114.1"/>
    </source>
</evidence>
<reference evidence="1 2" key="1">
    <citation type="submission" date="2019-12" db="EMBL/GenBank/DDBJ databases">
        <title>Paraburkholderia acidiphila 7Q-K02 sp. nov and Paraburkholderia acidisoli DHF22 sp. nov., two strains isolated from forest soil.</title>
        <authorList>
            <person name="Gao Z."/>
            <person name="Qiu L."/>
        </authorList>
    </citation>
    <scope>NUCLEOTIDE SEQUENCE [LARGE SCALE GENOMIC DNA]</scope>
    <source>
        <strain evidence="1 2">DHF22</strain>
    </source>
</reference>